<organism evidence="1 2">
    <name type="scientific">Candidatus Marsarchaeota G1 archaeon OSP_B</name>
    <dbReference type="NCBI Taxonomy" id="1978153"/>
    <lineage>
        <taxon>Archaea</taxon>
        <taxon>Candidatus Marsarchaeota</taxon>
        <taxon>Candidatus Marsarchaeota group 1</taxon>
    </lineage>
</organism>
<name>A0A2R6AZ92_9ARCH</name>
<comment type="caution">
    <text evidence="1">The sequence shown here is derived from an EMBL/GenBank/DDBJ whole genome shotgun (WGS) entry which is preliminary data.</text>
</comment>
<protein>
    <submittedName>
        <fullName evidence="1">Uncharacterized protein</fullName>
    </submittedName>
</protein>
<reference evidence="1 2" key="1">
    <citation type="submission" date="2017-04" db="EMBL/GenBank/DDBJ databases">
        <title>Novel microbial lineages endemic to geothermal iron-oxide mats fill important gaps in the evolutionary history of Archaea.</title>
        <authorList>
            <person name="Jay Z.J."/>
            <person name="Beam J.P."/>
            <person name="Dlakic M."/>
            <person name="Rusch D.B."/>
            <person name="Kozubal M.A."/>
            <person name="Inskeep W.P."/>
        </authorList>
    </citation>
    <scope>NUCLEOTIDE SEQUENCE [LARGE SCALE GENOMIC DNA]</scope>
    <source>
        <strain evidence="1">OSP_B</strain>
    </source>
</reference>
<accession>A0A2R6AZ92</accession>
<dbReference type="Proteomes" id="UP000240838">
    <property type="component" value="Unassembled WGS sequence"/>
</dbReference>
<evidence type="ECO:0000313" key="1">
    <source>
        <dbReference type="EMBL" id="PSN91699.1"/>
    </source>
</evidence>
<sequence>EALSDKHSQLDIRINGLTLSFEGIPLSIELNGMISLSVHMRDLTDEEKQAYVQHNVSSLKR</sequence>
<dbReference type="AlphaFoldDB" id="A0A2R6AZ92"/>
<feature type="non-terminal residue" evidence="1">
    <location>
        <position position="1"/>
    </location>
</feature>
<gene>
    <name evidence="1" type="ORF">B9P99_03835</name>
</gene>
<evidence type="ECO:0000313" key="2">
    <source>
        <dbReference type="Proteomes" id="UP000240838"/>
    </source>
</evidence>
<proteinExistence type="predicted"/>
<dbReference type="EMBL" id="NEXA01000132">
    <property type="protein sequence ID" value="PSN91699.1"/>
    <property type="molecule type" value="Genomic_DNA"/>
</dbReference>